<dbReference type="PROSITE" id="PS50211">
    <property type="entry name" value="DENN"/>
    <property type="match status" value="1"/>
</dbReference>
<dbReference type="EMBL" id="OB663035">
    <property type="protein sequence ID" value="CAD7230882.1"/>
    <property type="molecule type" value="Genomic_DNA"/>
</dbReference>
<feature type="compositionally biased region" description="Polar residues" evidence="1">
    <location>
        <begin position="282"/>
        <end position="295"/>
    </location>
</feature>
<evidence type="ECO:0000313" key="2">
    <source>
        <dbReference type="EMBL" id="CAD7230882.1"/>
    </source>
</evidence>
<reference evidence="2" key="1">
    <citation type="submission" date="2020-11" db="EMBL/GenBank/DDBJ databases">
        <authorList>
            <person name="Tran Van P."/>
        </authorList>
    </citation>
    <scope>NUCLEOTIDE SEQUENCE</scope>
</reference>
<dbReference type="InterPro" id="IPR037516">
    <property type="entry name" value="Tripartite_DENN"/>
</dbReference>
<dbReference type="PANTHER" id="PTHR12296">
    <property type="entry name" value="DENN DOMAIN-CONTAINING PROTEIN 4"/>
    <property type="match status" value="1"/>
</dbReference>
<organism evidence="2">
    <name type="scientific">Cyprideis torosa</name>
    <dbReference type="NCBI Taxonomy" id="163714"/>
    <lineage>
        <taxon>Eukaryota</taxon>
        <taxon>Metazoa</taxon>
        <taxon>Ecdysozoa</taxon>
        <taxon>Arthropoda</taxon>
        <taxon>Crustacea</taxon>
        <taxon>Oligostraca</taxon>
        <taxon>Ostracoda</taxon>
        <taxon>Podocopa</taxon>
        <taxon>Podocopida</taxon>
        <taxon>Cytherocopina</taxon>
        <taxon>Cytheroidea</taxon>
        <taxon>Cytherideidae</taxon>
        <taxon>Cyprideis</taxon>
    </lineage>
</organism>
<accession>A0A7R8ZT48</accession>
<feature type="region of interest" description="Disordered" evidence="1">
    <location>
        <begin position="1"/>
        <end position="112"/>
    </location>
</feature>
<dbReference type="PANTHER" id="PTHR12296:SF16">
    <property type="entry name" value="C-MYC PROMOTER-BINDING PROTEIN"/>
    <property type="match status" value="1"/>
</dbReference>
<dbReference type="GO" id="GO:0032483">
    <property type="term" value="P:regulation of Rab protein signal transduction"/>
    <property type="evidence" value="ECO:0007669"/>
    <property type="project" value="TreeGrafter"/>
</dbReference>
<feature type="compositionally biased region" description="Polar residues" evidence="1">
    <location>
        <begin position="44"/>
        <end position="61"/>
    </location>
</feature>
<name>A0A7R8ZT48_9CRUS</name>
<gene>
    <name evidence="2" type="ORF">CTOB1V02_LOCUS8738</name>
</gene>
<sequence>ARTAQSLPPAAAKYVVSDEPWTPEASGGEGDAAGEASARVQPEDLSTSATRESTAVVSASSPLPGGGNPAERREGGGDASSSSSAPAEQQGEEVTSSASADSDTSEASSSNSEPAPFVCYHHVFLLSHVLVVPLIVPRCPLNHGHSSRLKPLMSSGDVIKTRREGDGGKILQRFPSRDWPDCPFIFDGIELVGVRSAQVDLPSVQDPRVHSPPSFPPQLCQPLGWTLSPERLPPKFIEDDFWGVSRDRRLQRFLLSTAPLTSLESSSPPRRETNPFLPSYQPLASSPLRRQNSAGNTGQMYAPKCLVLISSHHYCPDTLRNCLATIYSCFLENPSVPLEVLVGNLLCIRIPPPGGPQVRREGDGGKILQRFPSRDWPDCPFIFDGIELVGVRSAQVYLPPVQDPRVHSPPSFPLQLCQPLGWTLSPERLPPKFIVSVHSYVDAQRHLCAFLSFYEPVVIEEPSVIDEEDDFWGVSRDRRLQRFLLSTAPLTSLESSSPPRRETNPFLPSYQPLASSPLRRQNSAGNTGQMYAPKCLVLISSHHYCPDTLRNCLATIYSCFLENPSVPLEVLVGNLLCIRIPPPGGPQVSELSPRGTELLLDQLGQYYEEAFQGLGKVSTFKRNRFTVVFRQQGTQFMTPPVLKVRFRIGSDDKQAIQPPLHPWVPNTGTVVADLIRQVGIVGLVRLLCGVLTQHKILFQSSSFNRLTNASRALVALMYPLKYGPQVYIPVFPSRALEILESPVPFLGGIHSSLRGEIDDRIIMQSDLILADLDGGYVSCPDDLPAFPEPLTSKIQTNLSMVLSPGLLSADDAFPPAVGQNTRLQTPEMLDKEIRAICMRTIALLLQGYRNCLTVVRVHPKPLIKFNKVSLSGLSCGLIH</sequence>
<dbReference type="OrthoDB" id="74314at2759"/>
<feature type="region of interest" description="Disordered" evidence="1">
    <location>
        <begin position="491"/>
        <end position="525"/>
    </location>
</feature>
<dbReference type="InterPro" id="IPR001194">
    <property type="entry name" value="cDENN_dom"/>
</dbReference>
<dbReference type="InterPro" id="IPR043153">
    <property type="entry name" value="DENN_C"/>
</dbReference>
<dbReference type="Gene3D" id="3.40.50.11500">
    <property type="match status" value="1"/>
</dbReference>
<protein>
    <submittedName>
        <fullName evidence="2">Uncharacterized protein</fullName>
    </submittedName>
</protein>
<dbReference type="GO" id="GO:0031410">
    <property type="term" value="C:cytoplasmic vesicle"/>
    <property type="evidence" value="ECO:0007669"/>
    <property type="project" value="TreeGrafter"/>
</dbReference>
<dbReference type="Pfam" id="PF02141">
    <property type="entry name" value="DENN"/>
    <property type="match status" value="1"/>
</dbReference>
<dbReference type="SMART" id="SM00799">
    <property type="entry name" value="DENN"/>
    <property type="match status" value="1"/>
</dbReference>
<feature type="compositionally biased region" description="Low complexity" evidence="1">
    <location>
        <begin position="79"/>
        <end position="112"/>
    </location>
</feature>
<proteinExistence type="predicted"/>
<dbReference type="InterPro" id="IPR051696">
    <property type="entry name" value="DENN_Domain_GEFs"/>
</dbReference>
<dbReference type="GO" id="GO:0005085">
    <property type="term" value="F:guanyl-nucleotide exchange factor activity"/>
    <property type="evidence" value="ECO:0007669"/>
    <property type="project" value="UniProtKB-ARBA"/>
</dbReference>
<feature type="compositionally biased region" description="Polar residues" evidence="1">
    <location>
        <begin position="512"/>
        <end position="525"/>
    </location>
</feature>
<feature type="non-terminal residue" evidence="2">
    <location>
        <position position="1"/>
    </location>
</feature>
<feature type="region of interest" description="Disordered" evidence="1">
    <location>
        <begin position="262"/>
        <end position="295"/>
    </location>
</feature>
<evidence type="ECO:0000256" key="1">
    <source>
        <dbReference type="SAM" id="MobiDB-lite"/>
    </source>
</evidence>
<dbReference type="AlphaFoldDB" id="A0A7R8ZT48"/>